<dbReference type="SUPFAM" id="SSF53448">
    <property type="entry name" value="Nucleotide-diphospho-sugar transferases"/>
    <property type="match status" value="1"/>
</dbReference>
<organism evidence="1 2">
    <name type="scientific">Roseomonas marmotae</name>
    <dbReference type="NCBI Taxonomy" id="2768161"/>
    <lineage>
        <taxon>Bacteria</taxon>
        <taxon>Pseudomonadati</taxon>
        <taxon>Pseudomonadota</taxon>
        <taxon>Alphaproteobacteria</taxon>
        <taxon>Acetobacterales</taxon>
        <taxon>Roseomonadaceae</taxon>
        <taxon>Roseomonas</taxon>
    </lineage>
</organism>
<keyword evidence="2" id="KW-1185">Reference proteome</keyword>
<dbReference type="EMBL" id="JACTNF010000001">
    <property type="protein sequence ID" value="MBO1073269.1"/>
    <property type="molecule type" value="Genomic_DNA"/>
</dbReference>
<proteinExistence type="predicted"/>
<evidence type="ECO:0000313" key="1">
    <source>
        <dbReference type="EMBL" id="MBO1073269.1"/>
    </source>
</evidence>
<dbReference type="RefSeq" id="WP_207444876.1">
    <property type="nucleotide sequence ID" value="NZ_CP061091.1"/>
</dbReference>
<evidence type="ECO:0000313" key="2">
    <source>
        <dbReference type="Proteomes" id="UP001518990"/>
    </source>
</evidence>
<name>A0ABS3K733_9PROT</name>
<gene>
    <name evidence="1" type="ORF">IAI60_01455</name>
</gene>
<reference evidence="1 2" key="1">
    <citation type="submission" date="2020-09" db="EMBL/GenBank/DDBJ databases">
        <title>Roseomonas.</title>
        <authorList>
            <person name="Zhu W."/>
        </authorList>
    </citation>
    <scope>NUCLEOTIDE SEQUENCE [LARGE SCALE GENOMIC DNA]</scope>
    <source>
        <strain evidence="1 2">1311</strain>
    </source>
</reference>
<dbReference type="Proteomes" id="UP001518990">
    <property type="component" value="Unassembled WGS sequence"/>
</dbReference>
<dbReference type="Gene3D" id="3.90.550.10">
    <property type="entry name" value="Spore Coat Polysaccharide Biosynthesis Protein SpsA, Chain A"/>
    <property type="match status" value="1"/>
</dbReference>
<evidence type="ECO:0008006" key="3">
    <source>
        <dbReference type="Google" id="ProtNLM"/>
    </source>
</evidence>
<protein>
    <recommendedName>
        <fullName evidence="3">Glycosyl transferase family 2</fullName>
    </recommendedName>
</protein>
<comment type="caution">
    <text evidence="1">The sequence shown here is derived from an EMBL/GenBank/DDBJ whole genome shotgun (WGS) entry which is preliminary data.</text>
</comment>
<dbReference type="InterPro" id="IPR029044">
    <property type="entry name" value="Nucleotide-diphossugar_trans"/>
</dbReference>
<sequence>MDATPRKVTTPIVIFSFDRPHYLRRFCESLRAQQGVELNERRIYMVQDGAVSPRSGLRYASDAVLEECTAIFRDIFPRGQVLASRENHGIAFNIRRGEALVFETLESDLGYFFEDDLELGPAYLLMMERLKDAVAGRPEVGYFAVYGEHRRPSDPAAPKLVWLDHHWGFALRRDAWQRISRWLEPYFDILARSDYQHRDHYAVFRFLQRQEMAIDRSSQDALKSVAAAQLGLVRVMTDLCFGRYIGEKGASFNPERYRELGYDRIPLITRTDIALPELTEERAQSLLQAQQEHYRRFRAREFDAFLAAYATRHWEADRLLSREDVDDLYRLLLDRLPESEAVYEQNIGRNTFRTLRGAILKSQEYRGRNPG</sequence>
<accession>A0ABS3K733</accession>